<dbReference type="PROSITE" id="PS50835">
    <property type="entry name" value="IG_LIKE"/>
    <property type="match status" value="1"/>
</dbReference>
<dbReference type="GO" id="GO:0007155">
    <property type="term" value="P:cell adhesion"/>
    <property type="evidence" value="ECO:0007669"/>
    <property type="project" value="InterPro"/>
</dbReference>
<dbReference type="GO" id="GO:0005178">
    <property type="term" value="F:integrin binding"/>
    <property type="evidence" value="ECO:0007669"/>
    <property type="project" value="InterPro"/>
</dbReference>
<sequence length="326" mass="36565">MNPEHLQRVPELLDQGWGTPAFKGRYPACFSRFSASSWLIHLIRLCEPTSCPIELSPIKAVVKHGDPGSVNCSTSDGTSKELGWEASQGGTRKSNATDLPWEVVSVTNWGMKPICYITNTDCQKTVDLVIYTFPESISFRSNESNDEMTEHKAHTFICDIFNIAPVQNLTVQWYKDDAVIHTAILNDETMEPTNLSPAFTFIPTRADRHVRFRCEARMDLGPEGPLFHASSAEYLTDVLCKYVIKHQLLFCYNTFFNSDTSINISDAFSSPSLATNVMEETEDGVSRLMIHDATGNNMGLYTCHAWNEHGYVSKTVTVTVQGRYLL</sequence>
<feature type="domain" description="Ig-like" evidence="2">
    <location>
        <begin position="134"/>
        <end position="319"/>
    </location>
</feature>
<dbReference type="InterPro" id="IPR003599">
    <property type="entry name" value="Ig_sub"/>
</dbReference>
<dbReference type="InterPro" id="IPR047012">
    <property type="entry name" value="ICAM_VCAM"/>
</dbReference>
<dbReference type="Gene3D" id="2.60.40.10">
    <property type="entry name" value="Immunoglobulins"/>
    <property type="match status" value="3"/>
</dbReference>
<dbReference type="SMART" id="SM00409">
    <property type="entry name" value="IG"/>
    <property type="match status" value="1"/>
</dbReference>
<dbReference type="PANTHER" id="PTHR13771:SF9">
    <property type="entry name" value="INTERCELLULAR ADHESION MOLECULE 5"/>
    <property type="match status" value="1"/>
</dbReference>
<dbReference type="InterPro" id="IPR007110">
    <property type="entry name" value="Ig-like_dom"/>
</dbReference>
<feature type="region of interest" description="Disordered" evidence="1">
    <location>
        <begin position="72"/>
        <end position="94"/>
    </location>
</feature>
<evidence type="ECO:0000259" key="2">
    <source>
        <dbReference type="PROSITE" id="PS50835"/>
    </source>
</evidence>
<dbReference type="SUPFAM" id="SSF48726">
    <property type="entry name" value="Immunoglobulin"/>
    <property type="match status" value="2"/>
</dbReference>
<dbReference type="Proteomes" id="UP000694548">
    <property type="component" value="Chromosome sgr05"/>
</dbReference>
<dbReference type="AlphaFoldDB" id="A0A8C6NNJ5"/>
<evidence type="ECO:0000313" key="3">
    <source>
        <dbReference type="Ensembl" id="ENSNFUP00015014050.1"/>
    </source>
</evidence>
<reference evidence="3" key="2">
    <citation type="submission" date="2025-08" db="UniProtKB">
        <authorList>
            <consortium name="Ensembl"/>
        </authorList>
    </citation>
    <scope>IDENTIFICATION</scope>
</reference>
<dbReference type="InterPro" id="IPR013098">
    <property type="entry name" value="Ig_I-set"/>
</dbReference>
<dbReference type="Ensembl" id="ENSNFUT00015014752.1">
    <property type="protein sequence ID" value="ENSNFUP00015014050.1"/>
    <property type="gene ID" value="ENSNFUG00015006853.1"/>
</dbReference>
<reference evidence="3" key="1">
    <citation type="submission" date="2014-08" db="EMBL/GenBank/DDBJ databases">
        <authorList>
            <person name="Senf B."/>
            <person name="Petzold A."/>
            <person name="Downie B.R."/>
            <person name="Koch P."/>
            <person name="Platzer M."/>
        </authorList>
    </citation>
    <scope>NUCLEOTIDE SEQUENCE [LARGE SCALE GENOMIC DNA]</scope>
    <source>
        <strain evidence="3">GRZ</strain>
    </source>
</reference>
<protein>
    <recommendedName>
        <fullName evidence="2">Ig-like domain-containing protein</fullName>
    </recommendedName>
</protein>
<keyword evidence="4" id="KW-1185">Reference proteome</keyword>
<proteinExistence type="predicted"/>
<dbReference type="Pfam" id="PF03921">
    <property type="entry name" value="ICAM_N"/>
    <property type="match status" value="1"/>
</dbReference>
<reference evidence="3" key="3">
    <citation type="submission" date="2025-09" db="UniProtKB">
        <authorList>
            <consortium name="Ensembl"/>
        </authorList>
    </citation>
    <scope>IDENTIFICATION</scope>
</reference>
<dbReference type="InterPro" id="IPR013768">
    <property type="entry name" value="ICAM_N"/>
</dbReference>
<dbReference type="GeneTree" id="ENSGT00940000159005"/>
<name>A0A8C6NNJ5_NOTFU</name>
<accession>A0A8C6NNJ5</accession>
<dbReference type="PANTHER" id="PTHR13771">
    <property type="entry name" value="INTERCELLULAR ADHESION MOLECULE"/>
    <property type="match status" value="1"/>
</dbReference>
<dbReference type="InterPro" id="IPR036179">
    <property type="entry name" value="Ig-like_dom_sf"/>
</dbReference>
<dbReference type="Pfam" id="PF07679">
    <property type="entry name" value="I-set"/>
    <property type="match status" value="1"/>
</dbReference>
<dbReference type="InterPro" id="IPR013783">
    <property type="entry name" value="Ig-like_fold"/>
</dbReference>
<evidence type="ECO:0000313" key="4">
    <source>
        <dbReference type="Proteomes" id="UP000694548"/>
    </source>
</evidence>
<evidence type="ECO:0000256" key="1">
    <source>
        <dbReference type="SAM" id="MobiDB-lite"/>
    </source>
</evidence>
<organism evidence="3 4">
    <name type="scientific">Nothobranchius furzeri</name>
    <name type="common">Turquoise killifish</name>
    <dbReference type="NCBI Taxonomy" id="105023"/>
    <lineage>
        <taxon>Eukaryota</taxon>
        <taxon>Metazoa</taxon>
        <taxon>Chordata</taxon>
        <taxon>Craniata</taxon>
        <taxon>Vertebrata</taxon>
        <taxon>Euteleostomi</taxon>
        <taxon>Actinopterygii</taxon>
        <taxon>Neopterygii</taxon>
        <taxon>Teleostei</taxon>
        <taxon>Neoteleostei</taxon>
        <taxon>Acanthomorphata</taxon>
        <taxon>Ovalentaria</taxon>
        <taxon>Atherinomorphae</taxon>
        <taxon>Cyprinodontiformes</taxon>
        <taxon>Nothobranchiidae</taxon>
        <taxon>Nothobranchius</taxon>
    </lineage>
</organism>